<evidence type="ECO:0000256" key="3">
    <source>
        <dbReference type="ARBA" id="ARBA00022618"/>
    </source>
</evidence>
<dbReference type="GO" id="GO:0047480">
    <property type="term" value="F:UDP-N-acetylmuramoyl-tripeptide-D-alanyl-D-alanine ligase activity"/>
    <property type="evidence" value="ECO:0007669"/>
    <property type="project" value="UniProtKB-UniRule"/>
</dbReference>
<feature type="domain" description="Mur ligase central" evidence="15">
    <location>
        <begin position="158"/>
        <end position="342"/>
    </location>
</feature>
<evidence type="ECO:0000256" key="9">
    <source>
        <dbReference type="ARBA" id="ARBA00023316"/>
    </source>
</evidence>
<evidence type="ECO:0000256" key="12">
    <source>
        <dbReference type="SAM" id="MobiDB-lite"/>
    </source>
</evidence>
<protein>
    <recommendedName>
        <fullName evidence="10 11">UDP-N-acetylmuramoyl-tripeptide--D-alanyl-D-alanine ligase</fullName>
        <ecNumber evidence="10 11">6.3.2.10</ecNumber>
    </recommendedName>
    <alternativeName>
        <fullName evidence="10">D-alanyl-D-alanine-adding enzyme</fullName>
    </alternativeName>
</protein>
<dbReference type="InterPro" id="IPR000713">
    <property type="entry name" value="Mur_ligase_N"/>
</dbReference>
<dbReference type="InterPro" id="IPR004101">
    <property type="entry name" value="Mur_ligase_C"/>
</dbReference>
<evidence type="ECO:0000256" key="10">
    <source>
        <dbReference type="HAMAP-Rule" id="MF_02019"/>
    </source>
</evidence>
<sequence>MTDFPLPPRIVATDRAGADSGAPPHAGPEATAPATPMITLVELAQWSRGDLVVKHVPEGAVAREEFLRSGVTGASLDSRAIAPGMLFVPLPGRKVDGHAFLDEVFARGAGAALCARAVHPLIAHHDLGPLVLVDDVTVALQSIATEYRKRWPGLMVGVTGSAGKTTTKELVAAAFATEAPTLRTLGNKNNHWGVPLTILGLERRHQVAIVEMGMNAPGEIAALAAIAGPNAAIVTNAGSAHLEGLGSLEGVAREKASLVHALPKGAPAFVGADSPLLLEAVKGAKAEVITYGFAKGAAVRPRVHEELGAAGSRLEVDGFPPLHLQLVGRHMAANALAALAVAKRWKLDPERVVAALAAYAPMGGRMEVKRARGATLLVDCYNANPDSMAAALASLASWPGAVRRIALLGDMRELGETAARLHEETGEKVRGAELWTVGAHAGDYARGAARAGVAARVFDDKPAAAAALREALAEGVVVLLKGSRGAALEHVLEGLDMES</sequence>
<evidence type="ECO:0000256" key="11">
    <source>
        <dbReference type="RuleBase" id="RU004136"/>
    </source>
</evidence>
<keyword evidence="4 10" id="KW-0547">Nucleotide-binding</keyword>
<evidence type="ECO:0000256" key="7">
    <source>
        <dbReference type="ARBA" id="ARBA00022984"/>
    </source>
</evidence>
<evidence type="ECO:0000313" key="17">
    <source>
        <dbReference type="Proteomes" id="UP000696931"/>
    </source>
</evidence>
<dbReference type="GO" id="GO:0009252">
    <property type="term" value="P:peptidoglycan biosynthetic process"/>
    <property type="evidence" value="ECO:0007669"/>
    <property type="project" value="UniProtKB-UniRule"/>
</dbReference>
<dbReference type="Gene3D" id="3.40.1390.10">
    <property type="entry name" value="MurE/MurF, N-terminal domain"/>
    <property type="match status" value="1"/>
</dbReference>
<evidence type="ECO:0000259" key="15">
    <source>
        <dbReference type="Pfam" id="PF08245"/>
    </source>
</evidence>
<dbReference type="GO" id="GO:0005737">
    <property type="term" value="C:cytoplasm"/>
    <property type="evidence" value="ECO:0007669"/>
    <property type="project" value="UniProtKB-SubCell"/>
</dbReference>
<comment type="subcellular location">
    <subcellularLocation>
        <location evidence="10 11">Cytoplasm</location>
    </subcellularLocation>
</comment>
<dbReference type="Pfam" id="PF08245">
    <property type="entry name" value="Mur_ligase_M"/>
    <property type="match status" value="1"/>
</dbReference>
<dbReference type="Pfam" id="PF02875">
    <property type="entry name" value="Mur_ligase_C"/>
    <property type="match status" value="1"/>
</dbReference>
<evidence type="ECO:0000256" key="1">
    <source>
        <dbReference type="ARBA" id="ARBA00022490"/>
    </source>
</evidence>
<dbReference type="InterPro" id="IPR013221">
    <property type="entry name" value="Mur_ligase_cen"/>
</dbReference>
<evidence type="ECO:0000256" key="6">
    <source>
        <dbReference type="ARBA" id="ARBA00022960"/>
    </source>
</evidence>
<gene>
    <name evidence="10" type="primary">murF</name>
    <name evidence="16" type="ORF">HZA61_15135</name>
</gene>
<keyword evidence="2 10" id="KW-0436">Ligase</keyword>
<dbReference type="Pfam" id="PF01225">
    <property type="entry name" value="Mur_ligase"/>
    <property type="match status" value="1"/>
</dbReference>
<feature type="domain" description="Mur ligase N-terminal catalytic" evidence="13">
    <location>
        <begin position="72"/>
        <end position="147"/>
    </location>
</feature>
<reference evidence="16" key="1">
    <citation type="submission" date="2020-07" db="EMBL/GenBank/DDBJ databases">
        <title>Huge and variable diversity of episymbiotic CPR bacteria and DPANN archaea in groundwater ecosystems.</title>
        <authorList>
            <person name="He C.Y."/>
            <person name="Keren R."/>
            <person name="Whittaker M."/>
            <person name="Farag I.F."/>
            <person name="Doudna J."/>
            <person name="Cate J.H.D."/>
            <person name="Banfield J.F."/>
        </authorList>
    </citation>
    <scope>NUCLEOTIDE SEQUENCE</scope>
    <source>
        <strain evidence="16">NC_groundwater_1813_Pr3_B-0.1um_71_17</strain>
    </source>
</reference>
<dbReference type="NCBIfam" id="TIGR01143">
    <property type="entry name" value="murF"/>
    <property type="match status" value="1"/>
</dbReference>
<dbReference type="SUPFAM" id="SSF53244">
    <property type="entry name" value="MurD-like peptide ligases, peptide-binding domain"/>
    <property type="match status" value="1"/>
</dbReference>
<dbReference type="EC" id="6.3.2.10" evidence="10 11"/>
<dbReference type="GO" id="GO:0071555">
    <property type="term" value="P:cell wall organization"/>
    <property type="evidence" value="ECO:0007669"/>
    <property type="project" value="UniProtKB-KW"/>
</dbReference>
<keyword evidence="9 10" id="KW-0961">Cell wall biogenesis/degradation</keyword>
<keyword evidence="1 10" id="KW-0963">Cytoplasm</keyword>
<dbReference type="PANTHER" id="PTHR43024:SF1">
    <property type="entry name" value="UDP-N-ACETYLMURAMOYL-TRIPEPTIDE--D-ALANYL-D-ALANINE LIGASE"/>
    <property type="match status" value="1"/>
</dbReference>
<dbReference type="HAMAP" id="MF_02019">
    <property type="entry name" value="MurF"/>
    <property type="match status" value="1"/>
</dbReference>
<dbReference type="Gene3D" id="3.40.1190.10">
    <property type="entry name" value="Mur-like, catalytic domain"/>
    <property type="match status" value="1"/>
</dbReference>
<dbReference type="Proteomes" id="UP000696931">
    <property type="component" value="Unassembled WGS sequence"/>
</dbReference>
<comment type="pathway">
    <text evidence="10 11">Cell wall biogenesis; peptidoglycan biosynthesis.</text>
</comment>
<comment type="catalytic activity">
    <reaction evidence="10 11">
        <text>D-alanyl-D-alanine + UDP-N-acetyl-alpha-D-muramoyl-L-alanyl-gamma-D-glutamyl-meso-2,6-diaminopimelate + ATP = UDP-N-acetyl-alpha-D-muramoyl-L-alanyl-gamma-D-glutamyl-meso-2,6-diaminopimeloyl-D-alanyl-D-alanine + ADP + phosphate + H(+)</text>
        <dbReference type="Rhea" id="RHEA:28374"/>
        <dbReference type="ChEBI" id="CHEBI:15378"/>
        <dbReference type="ChEBI" id="CHEBI:30616"/>
        <dbReference type="ChEBI" id="CHEBI:43474"/>
        <dbReference type="ChEBI" id="CHEBI:57822"/>
        <dbReference type="ChEBI" id="CHEBI:61386"/>
        <dbReference type="ChEBI" id="CHEBI:83905"/>
        <dbReference type="ChEBI" id="CHEBI:456216"/>
        <dbReference type="EC" id="6.3.2.10"/>
    </reaction>
</comment>
<dbReference type="AlphaFoldDB" id="A0A933SDZ2"/>
<dbReference type="PANTHER" id="PTHR43024">
    <property type="entry name" value="UDP-N-ACETYLMURAMOYL-TRIPEPTIDE--D-ALANYL-D-ALANINE LIGASE"/>
    <property type="match status" value="1"/>
</dbReference>
<evidence type="ECO:0000256" key="8">
    <source>
        <dbReference type="ARBA" id="ARBA00023306"/>
    </source>
</evidence>
<feature type="domain" description="Mur ligase C-terminal" evidence="14">
    <location>
        <begin position="364"/>
        <end position="484"/>
    </location>
</feature>
<dbReference type="InterPro" id="IPR005863">
    <property type="entry name" value="UDP-N-AcMur_synth"/>
</dbReference>
<dbReference type="GO" id="GO:0005524">
    <property type="term" value="F:ATP binding"/>
    <property type="evidence" value="ECO:0007669"/>
    <property type="project" value="UniProtKB-UniRule"/>
</dbReference>
<keyword evidence="6 10" id="KW-0133">Cell shape</keyword>
<evidence type="ECO:0000256" key="4">
    <source>
        <dbReference type="ARBA" id="ARBA00022741"/>
    </source>
</evidence>
<feature type="binding site" evidence="10">
    <location>
        <begin position="160"/>
        <end position="166"/>
    </location>
    <ligand>
        <name>ATP</name>
        <dbReference type="ChEBI" id="CHEBI:30616"/>
    </ligand>
</feature>
<proteinExistence type="inferred from homology"/>
<name>A0A933SDZ2_UNCEI</name>
<evidence type="ECO:0000256" key="2">
    <source>
        <dbReference type="ARBA" id="ARBA00022598"/>
    </source>
</evidence>
<feature type="region of interest" description="Disordered" evidence="12">
    <location>
        <begin position="1"/>
        <end position="32"/>
    </location>
</feature>
<dbReference type="GO" id="GO:0051301">
    <property type="term" value="P:cell division"/>
    <property type="evidence" value="ECO:0007669"/>
    <property type="project" value="UniProtKB-KW"/>
</dbReference>
<evidence type="ECO:0000259" key="13">
    <source>
        <dbReference type="Pfam" id="PF01225"/>
    </source>
</evidence>
<evidence type="ECO:0000313" key="16">
    <source>
        <dbReference type="EMBL" id="MBI5170822.1"/>
    </source>
</evidence>
<dbReference type="InterPro" id="IPR051046">
    <property type="entry name" value="MurCDEF_CellWall_CoF430Synth"/>
</dbReference>
<evidence type="ECO:0000256" key="5">
    <source>
        <dbReference type="ARBA" id="ARBA00022840"/>
    </source>
</evidence>
<comment type="function">
    <text evidence="10 11">Involved in cell wall formation. Catalyzes the final step in the synthesis of UDP-N-acetylmuramoyl-pentapeptide, the precursor of murein.</text>
</comment>
<dbReference type="InterPro" id="IPR036615">
    <property type="entry name" value="Mur_ligase_C_dom_sf"/>
</dbReference>
<dbReference type="InterPro" id="IPR036565">
    <property type="entry name" value="Mur-like_cat_sf"/>
</dbReference>
<keyword evidence="5 10" id="KW-0067">ATP-binding</keyword>
<evidence type="ECO:0000259" key="14">
    <source>
        <dbReference type="Pfam" id="PF02875"/>
    </source>
</evidence>
<dbReference type="Gene3D" id="3.90.190.20">
    <property type="entry name" value="Mur ligase, C-terminal domain"/>
    <property type="match status" value="1"/>
</dbReference>
<accession>A0A933SDZ2</accession>
<organism evidence="16 17">
    <name type="scientific">Eiseniibacteriota bacterium</name>
    <dbReference type="NCBI Taxonomy" id="2212470"/>
    <lineage>
        <taxon>Bacteria</taxon>
        <taxon>Candidatus Eiseniibacteriota</taxon>
    </lineage>
</organism>
<dbReference type="GO" id="GO:0008360">
    <property type="term" value="P:regulation of cell shape"/>
    <property type="evidence" value="ECO:0007669"/>
    <property type="project" value="UniProtKB-KW"/>
</dbReference>
<keyword evidence="3 10" id="KW-0132">Cell division</keyword>
<comment type="caution">
    <text evidence="16">The sequence shown here is derived from an EMBL/GenBank/DDBJ whole genome shotgun (WGS) entry which is preliminary data.</text>
</comment>
<dbReference type="SUPFAM" id="SSF63418">
    <property type="entry name" value="MurE/MurF N-terminal domain"/>
    <property type="match status" value="1"/>
</dbReference>
<dbReference type="EMBL" id="JACRIW010000110">
    <property type="protein sequence ID" value="MBI5170822.1"/>
    <property type="molecule type" value="Genomic_DNA"/>
</dbReference>
<keyword evidence="7 10" id="KW-0573">Peptidoglycan synthesis</keyword>
<dbReference type="SUPFAM" id="SSF53623">
    <property type="entry name" value="MurD-like peptide ligases, catalytic domain"/>
    <property type="match status" value="1"/>
</dbReference>
<keyword evidence="8 10" id="KW-0131">Cell cycle</keyword>
<dbReference type="InterPro" id="IPR035911">
    <property type="entry name" value="MurE/MurF_N"/>
</dbReference>
<comment type="similarity">
    <text evidence="10">Belongs to the MurCDEF family. MurF subfamily.</text>
</comment>